<keyword evidence="6" id="KW-1133">Transmembrane helix</keyword>
<sequence>MSPGRSREWRQPRVVIVGAGVAGITALHVFRERGFTDVTVLEKGSDVGGVWYWNRYPGLTCDVPSQLYQFRFAPKPDWSHVWADGPQIQRYHRRVVDDLGLAGHIRTDTEVAAARWDEGTATWELTLAARGRGVGGGGGGGDSDDGHGHDGGDDDDVETITADVVVFATGVLHHPAIPDIPGLADFRGEVVHTARWPDGLDTTGRRVAVLGTGSTGVQVVSALVGEAGSVTHYARTPQWILWAPMRMRQLVVVGSVLRRFPTAHRALYAALQWGSGVLADITTRPSWRRRAVQAYARLSLRAQVRDPDLRARLTPEDEPLCKRQVVSGTYYRAIQRSDAELVTDAIAQVTPDGIRTADGTERPADVIVLATGFRAHDYMRPMEVVGRDGRTLEREWADGPRAYRMTAVPGFPNAFTVLGPNSPTGSISLQHTAVLTARYIAHWIELLREGAIRSVEVTEEATAEFNDDVAGAMGPTVWNTGCHSWYFHDGGTIDLFPFDRARLAELMREPDHSHFRVG</sequence>
<organism evidence="7 8">
    <name type="scientific">Dietzia maris</name>
    <dbReference type="NCBI Taxonomy" id="37915"/>
    <lineage>
        <taxon>Bacteria</taxon>
        <taxon>Bacillati</taxon>
        <taxon>Actinomycetota</taxon>
        <taxon>Actinomycetes</taxon>
        <taxon>Mycobacteriales</taxon>
        <taxon>Dietziaceae</taxon>
        <taxon>Dietzia</taxon>
    </lineage>
</organism>
<proteinExistence type="inferred from homology"/>
<dbReference type="GO" id="GO:0004499">
    <property type="term" value="F:N,N-dimethylaniline monooxygenase activity"/>
    <property type="evidence" value="ECO:0007669"/>
    <property type="project" value="InterPro"/>
</dbReference>
<keyword evidence="6" id="KW-0472">Membrane</keyword>
<keyword evidence="3" id="KW-0274">FAD</keyword>
<dbReference type="PANTHER" id="PTHR42877">
    <property type="entry name" value="L-ORNITHINE N(5)-MONOOXYGENASE-RELATED"/>
    <property type="match status" value="1"/>
</dbReference>
<comment type="caution">
    <text evidence="7">The sequence shown here is derived from an EMBL/GenBank/DDBJ whole genome shotgun (WGS) entry which is preliminary data.</text>
</comment>
<keyword evidence="4 7" id="KW-0560">Oxidoreductase</keyword>
<feature type="transmembrane region" description="Helical" evidence="6">
    <location>
        <begin position="12"/>
        <end position="30"/>
    </location>
</feature>
<evidence type="ECO:0000256" key="3">
    <source>
        <dbReference type="ARBA" id="ARBA00022827"/>
    </source>
</evidence>
<dbReference type="EC" id="1.14.13.-" evidence="7"/>
<dbReference type="Pfam" id="PF13450">
    <property type="entry name" value="NAD_binding_8"/>
    <property type="match status" value="1"/>
</dbReference>
<dbReference type="PANTHER" id="PTHR42877:SF4">
    <property type="entry name" value="FAD_NAD(P)-BINDING DOMAIN-CONTAINING PROTEIN-RELATED"/>
    <property type="match status" value="1"/>
</dbReference>
<evidence type="ECO:0000313" key="7">
    <source>
        <dbReference type="EMBL" id="MDV6298907.1"/>
    </source>
</evidence>
<dbReference type="AlphaFoldDB" id="A0AAE4QWY4"/>
<evidence type="ECO:0000256" key="2">
    <source>
        <dbReference type="ARBA" id="ARBA00022630"/>
    </source>
</evidence>
<dbReference type="GO" id="GO:0050660">
    <property type="term" value="F:flavin adenine dinucleotide binding"/>
    <property type="evidence" value="ECO:0007669"/>
    <property type="project" value="InterPro"/>
</dbReference>
<dbReference type="SUPFAM" id="SSF51905">
    <property type="entry name" value="FAD/NAD(P)-binding domain"/>
    <property type="match status" value="1"/>
</dbReference>
<dbReference type="InterPro" id="IPR036188">
    <property type="entry name" value="FAD/NAD-bd_sf"/>
</dbReference>
<feature type="compositionally biased region" description="Gly residues" evidence="5">
    <location>
        <begin position="132"/>
        <end position="141"/>
    </location>
</feature>
<dbReference type="InterPro" id="IPR020946">
    <property type="entry name" value="Flavin_mOase-like"/>
</dbReference>
<dbReference type="Gene3D" id="3.50.50.60">
    <property type="entry name" value="FAD/NAD(P)-binding domain"/>
    <property type="match status" value="3"/>
</dbReference>
<keyword evidence="6" id="KW-0812">Transmembrane</keyword>
<evidence type="ECO:0000256" key="6">
    <source>
        <dbReference type="SAM" id="Phobius"/>
    </source>
</evidence>
<dbReference type="InterPro" id="IPR051209">
    <property type="entry name" value="FAD-bind_Monooxygenase_sf"/>
</dbReference>
<evidence type="ECO:0000313" key="8">
    <source>
        <dbReference type="Proteomes" id="UP001185873"/>
    </source>
</evidence>
<comment type="similarity">
    <text evidence="1">Belongs to the FAD-binding monooxygenase family.</text>
</comment>
<evidence type="ECO:0000256" key="4">
    <source>
        <dbReference type="ARBA" id="ARBA00023002"/>
    </source>
</evidence>
<feature type="region of interest" description="Disordered" evidence="5">
    <location>
        <begin position="132"/>
        <end position="155"/>
    </location>
</feature>
<dbReference type="EMBL" id="JAWLKJ010000002">
    <property type="protein sequence ID" value="MDV6298907.1"/>
    <property type="molecule type" value="Genomic_DNA"/>
</dbReference>
<gene>
    <name evidence="7" type="ORF">R3P82_07235</name>
</gene>
<dbReference type="Pfam" id="PF00743">
    <property type="entry name" value="FMO-like"/>
    <property type="match status" value="1"/>
</dbReference>
<dbReference type="Proteomes" id="UP001185873">
    <property type="component" value="Unassembled WGS sequence"/>
</dbReference>
<name>A0AAE4QWY4_9ACTN</name>
<dbReference type="GO" id="GO:0050661">
    <property type="term" value="F:NADP binding"/>
    <property type="evidence" value="ECO:0007669"/>
    <property type="project" value="InterPro"/>
</dbReference>
<keyword evidence="2" id="KW-0285">Flavoprotein</keyword>
<evidence type="ECO:0000256" key="5">
    <source>
        <dbReference type="SAM" id="MobiDB-lite"/>
    </source>
</evidence>
<reference evidence="7" key="1">
    <citation type="submission" date="2023-10" db="EMBL/GenBank/DDBJ databases">
        <title>Development of a sustainable strategy for remediation of hydrocarbon-contaminated territories based on the waste exchange concept.</title>
        <authorList>
            <person name="Krivoruchko A."/>
        </authorList>
    </citation>
    <scope>NUCLEOTIDE SEQUENCE</scope>
    <source>
        <strain evidence="7">IEGM 1175</strain>
    </source>
</reference>
<protein>
    <submittedName>
        <fullName evidence="7">NAD(P)/FAD-dependent oxidoreductase</fullName>
        <ecNumber evidence="7">1.14.13.-</ecNumber>
    </submittedName>
</protein>
<evidence type="ECO:0000256" key="1">
    <source>
        <dbReference type="ARBA" id="ARBA00010139"/>
    </source>
</evidence>
<accession>A0AAE4QWY4</accession>
<dbReference type="RefSeq" id="WP_317469436.1">
    <property type="nucleotide sequence ID" value="NZ_JAWLKJ010000002.1"/>
</dbReference>